<dbReference type="Pfam" id="PF04365">
    <property type="entry name" value="BrnT_toxin"/>
    <property type="match status" value="1"/>
</dbReference>
<evidence type="ECO:0000313" key="1">
    <source>
        <dbReference type="EMBL" id="MBA5639697.1"/>
    </source>
</evidence>
<accession>A0A7W2EW40</accession>
<dbReference type="Proteomes" id="UP000534388">
    <property type="component" value="Unassembled WGS sequence"/>
</dbReference>
<dbReference type="InterPro" id="IPR007460">
    <property type="entry name" value="BrnT_toxin"/>
</dbReference>
<evidence type="ECO:0000313" key="2">
    <source>
        <dbReference type="Proteomes" id="UP000534388"/>
    </source>
</evidence>
<dbReference type="EMBL" id="JACEZT010000018">
    <property type="protein sequence ID" value="MBA5639697.1"/>
    <property type="molecule type" value="Genomic_DNA"/>
</dbReference>
<sequence>MHADYNEIEFDPSKAQSNLVKHKVSFAHAEQALRDDEAITIEDRSAQGEQRFVTLGMDALGRVLVVVHTPRGDKVRLISARKASRGEAEQYHA</sequence>
<keyword evidence="2" id="KW-1185">Reference proteome</keyword>
<name>A0A7W2EW40_9BURK</name>
<dbReference type="Gene3D" id="3.10.450.530">
    <property type="entry name" value="Ribonuclease toxin, BrnT, of type II toxin-antitoxin system"/>
    <property type="match status" value="1"/>
</dbReference>
<reference evidence="1 2" key="1">
    <citation type="submission" date="2020-07" db="EMBL/GenBank/DDBJ databases">
        <title>Novel species isolated from subtropical streams in China.</title>
        <authorList>
            <person name="Lu H."/>
        </authorList>
    </citation>
    <scope>NUCLEOTIDE SEQUENCE [LARGE SCALE GENOMIC DNA]</scope>
    <source>
        <strain evidence="1 2">LX20W</strain>
    </source>
</reference>
<organism evidence="1 2">
    <name type="scientific">Rugamonas brunnea</name>
    <dbReference type="NCBI Taxonomy" id="2758569"/>
    <lineage>
        <taxon>Bacteria</taxon>
        <taxon>Pseudomonadati</taxon>
        <taxon>Pseudomonadota</taxon>
        <taxon>Betaproteobacteria</taxon>
        <taxon>Burkholderiales</taxon>
        <taxon>Oxalobacteraceae</taxon>
        <taxon>Telluria group</taxon>
        <taxon>Rugamonas</taxon>
    </lineage>
</organism>
<dbReference type="InterPro" id="IPR038573">
    <property type="entry name" value="BrnT_sf"/>
</dbReference>
<protein>
    <submittedName>
        <fullName evidence="1">BrnT family toxin</fullName>
    </submittedName>
</protein>
<dbReference type="AlphaFoldDB" id="A0A7W2EW40"/>
<proteinExistence type="predicted"/>
<dbReference type="RefSeq" id="WP_182166463.1">
    <property type="nucleotide sequence ID" value="NZ_JACEZT010000018.1"/>
</dbReference>
<gene>
    <name evidence="1" type="ORF">H3H37_21800</name>
</gene>
<comment type="caution">
    <text evidence="1">The sequence shown here is derived from an EMBL/GenBank/DDBJ whole genome shotgun (WGS) entry which is preliminary data.</text>
</comment>